<dbReference type="AlphaFoldDB" id="A0A7X6M066"/>
<organism evidence="1 2">
    <name type="scientific">Nocardia veterana</name>
    <dbReference type="NCBI Taxonomy" id="132249"/>
    <lineage>
        <taxon>Bacteria</taxon>
        <taxon>Bacillati</taxon>
        <taxon>Actinomycetota</taxon>
        <taxon>Actinomycetes</taxon>
        <taxon>Mycobacteriales</taxon>
        <taxon>Nocardiaceae</taxon>
        <taxon>Nocardia</taxon>
    </lineage>
</organism>
<reference evidence="1 2" key="1">
    <citation type="submission" date="2020-04" db="EMBL/GenBank/DDBJ databases">
        <title>MicrobeNet Type strains.</title>
        <authorList>
            <person name="Nicholson A.C."/>
        </authorList>
    </citation>
    <scope>NUCLEOTIDE SEQUENCE [LARGE SCALE GENOMIC DNA]</scope>
    <source>
        <strain evidence="1 2">DSM 44445</strain>
    </source>
</reference>
<protein>
    <submittedName>
        <fullName evidence="1">DUF2795 domain-containing protein</fullName>
    </submittedName>
</protein>
<proteinExistence type="predicted"/>
<dbReference type="EMBL" id="JAAXPE010000017">
    <property type="protein sequence ID" value="NKY87376.1"/>
    <property type="molecule type" value="Genomic_DNA"/>
</dbReference>
<evidence type="ECO:0000313" key="1">
    <source>
        <dbReference type="EMBL" id="NKY87376.1"/>
    </source>
</evidence>
<name>A0A7X6M066_9NOCA</name>
<evidence type="ECO:0000313" key="2">
    <source>
        <dbReference type="Proteomes" id="UP000523447"/>
    </source>
</evidence>
<comment type="caution">
    <text evidence="1">The sequence shown here is derived from an EMBL/GenBank/DDBJ whole genome shotgun (WGS) entry which is preliminary data.</text>
</comment>
<dbReference type="Proteomes" id="UP000523447">
    <property type="component" value="Unassembled WGS sequence"/>
</dbReference>
<accession>A0A7X6M066</accession>
<sequence>MGQKVNPIQIQKYLSGVDYPCDRDEIVAAARSNGAGDDVISALEDMPDRTFNGPNAVSEAMS</sequence>
<dbReference type="RefSeq" id="WP_040718783.1">
    <property type="nucleotide sequence ID" value="NZ_CAWPHS010000009.1"/>
</dbReference>
<gene>
    <name evidence="1" type="ORF">HGA07_17280</name>
</gene>
<keyword evidence="2" id="KW-1185">Reference proteome</keyword>
<dbReference type="InterPro" id="IPR021527">
    <property type="entry name" value="DUF2795"/>
</dbReference>
<dbReference type="Pfam" id="PF11387">
    <property type="entry name" value="DUF2795"/>
    <property type="match status" value="1"/>
</dbReference>